<dbReference type="GO" id="GO:0061630">
    <property type="term" value="F:ubiquitin protein ligase activity"/>
    <property type="evidence" value="ECO:0007669"/>
    <property type="project" value="TreeGrafter"/>
</dbReference>
<dbReference type="InterPro" id="IPR000315">
    <property type="entry name" value="Znf_B-box"/>
</dbReference>
<dbReference type="PANTHER" id="PTHR25462">
    <property type="entry name" value="BONUS, ISOFORM C-RELATED"/>
    <property type="match status" value="1"/>
</dbReference>
<evidence type="ECO:0000256" key="1">
    <source>
        <dbReference type="PROSITE-ProRule" id="PRU00024"/>
    </source>
</evidence>
<feature type="domain" description="B box-type" evidence="2">
    <location>
        <begin position="4"/>
        <end position="50"/>
    </location>
</feature>
<organism evidence="3 4">
    <name type="scientific">Mytilus galloprovincialis</name>
    <name type="common">Mediterranean mussel</name>
    <dbReference type="NCBI Taxonomy" id="29158"/>
    <lineage>
        <taxon>Eukaryota</taxon>
        <taxon>Metazoa</taxon>
        <taxon>Spiralia</taxon>
        <taxon>Lophotrochozoa</taxon>
        <taxon>Mollusca</taxon>
        <taxon>Bivalvia</taxon>
        <taxon>Autobranchia</taxon>
        <taxon>Pteriomorphia</taxon>
        <taxon>Mytilida</taxon>
        <taxon>Mytiloidea</taxon>
        <taxon>Mytilidae</taxon>
        <taxon>Mytilinae</taxon>
        <taxon>Mytilus</taxon>
    </lineage>
</organism>
<proteinExistence type="predicted"/>
<keyword evidence="1" id="KW-0479">Metal-binding</keyword>
<protein>
    <recommendedName>
        <fullName evidence="2">B box-type domain-containing protein</fullName>
    </recommendedName>
</protein>
<dbReference type="PANTHER" id="PTHR25462:SF296">
    <property type="entry name" value="MEIOTIC P26, ISOFORM F"/>
    <property type="match status" value="1"/>
</dbReference>
<evidence type="ECO:0000313" key="4">
    <source>
        <dbReference type="Proteomes" id="UP000596742"/>
    </source>
</evidence>
<feature type="domain" description="B box-type" evidence="2">
    <location>
        <begin position="59"/>
        <end position="99"/>
    </location>
</feature>
<dbReference type="CDD" id="cd19757">
    <property type="entry name" value="Bbox1"/>
    <property type="match status" value="1"/>
</dbReference>
<dbReference type="Gene3D" id="3.30.160.60">
    <property type="entry name" value="Classic Zinc Finger"/>
    <property type="match status" value="1"/>
</dbReference>
<dbReference type="GO" id="GO:0008270">
    <property type="term" value="F:zinc ion binding"/>
    <property type="evidence" value="ECO:0007669"/>
    <property type="project" value="UniProtKB-KW"/>
</dbReference>
<evidence type="ECO:0000259" key="2">
    <source>
        <dbReference type="PROSITE" id="PS50119"/>
    </source>
</evidence>
<dbReference type="PROSITE" id="PS50119">
    <property type="entry name" value="ZF_BBOX"/>
    <property type="match status" value="2"/>
</dbReference>
<reference evidence="3" key="1">
    <citation type="submission" date="2018-11" db="EMBL/GenBank/DDBJ databases">
        <authorList>
            <person name="Alioto T."/>
            <person name="Alioto T."/>
        </authorList>
    </citation>
    <scope>NUCLEOTIDE SEQUENCE</scope>
</reference>
<comment type="caution">
    <text evidence="3">The sequence shown here is derived from an EMBL/GenBank/DDBJ whole genome shotgun (WGS) entry which is preliminary data.</text>
</comment>
<gene>
    <name evidence="3" type="ORF">MGAL_10B037119</name>
</gene>
<sequence length="265" mass="30897">MAQISTKRCDLCTENNGVFCCYECQHALCDLCRHKHDKIPSTRGHSVTDIQNVDLATFNTRSQCVSHEREFIFYCVKCCDLICSKCVTSTHKDHTFSEIVEMVLKERELAEITLSELKVKMENNSSLKENVRCNHLDRLTKESKHVIEDIESTYQVLQLFVESKKTIKITEIEDNEKLERQNVESFLQDIDHVNKHISRTCSELENILSEKHDLTFFTSFKTIQKDINHIDNVPESPKFPEVERFDKRVVYKEVADFIQSKADGR</sequence>
<keyword evidence="4" id="KW-1185">Reference proteome</keyword>
<dbReference type="Pfam" id="PF00643">
    <property type="entry name" value="zf-B_box"/>
    <property type="match status" value="1"/>
</dbReference>
<name>A0A8B6FKC7_MYTGA</name>
<keyword evidence="1" id="KW-0862">Zinc</keyword>
<dbReference type="EMBL" id="UYJE01006912">
    <property type="protein sequence ID" value="VDI50152.1"/>
    <property type="molecule type" value="Genomic_DNA"/>
</dbReference>
<keyword evidence="1" id="KW-0863">Zinc-finger</keyword>
<dbReference type="Proteomes" id="UP000596742">
    <property type="component" value="Unassembled WGS sequence"/>
</dbReference>
<accession>A0A8B6FKC7</accession>
<dbReference type="SMART" id="SM00336">
    <property type="entry name" value="BBOX"/>
    <property type="match status" value="2"/>
</dbReference>
<dbReference type="SUPFAM" id="SSF57845">
    <property type="entry name" value="B-box zinc-binding domain"/>
    <property type="match status" value="1"/>
</dbReference>
<evidence type="ECO:0000313" key="3">
    <source>
        <dbReference type="EMBL" id="VDI50152.1"/>
    </source>
</evidence>
<dbReference type="InterPro" id="IPR047153">
    <property type="entry name" value="TRIM45/56/19-like"/>
</dbReference>
<dbReference type="OrthoDB" id="5592120at2759"/>
<dbReference type="GO" id="GO:0005654">
    <property type="term" value="C:nucleoplasm"/>
    <property type="evidence" value="ECO:0007669"/>
    <property type="project" value="TreeGrafter"/>
</dbReference>
<dbReference type="AlphaFoldDB" id="A0A8B6FKC7"/>